<keyword evidence="5 8" id="KW-1133">Transmembrane helix</keyword>
<organism evidence="10 11">
    <name type="scientific">Anaeromyxobacter oryzae</name>
    <dbReference type="NCBI Taxonomy" id="2918170"/>
    <lineage>
        <taxon>Bacteria</taxon>
        <taxon>Pseudomonadati</taxon>
        <taxon>Myxococcota</taxon>
        <taxon>Myxococcia</taxon>
        <taxon>Myxococcales</taxon>
        <taxon>Cystobacterineae</taxon>
        <taxon>Anaeromyxobacteraceae</taxon>
        <taxon>Anaeromyxobacter</taxon>
    </lineage>
</organism>
<evidence type="ECO:0000256" key="2">
    <source>
        <dbReference type="ARBA" id="ARBA00005887"/>
    </source>
</evidence>
<feature type="transmembrane region" description="Helical" evidence="8">
    <location>
        <begin position="44"/>
        <end position="67"/>
    </location>
</feature>
<dbReference type="Gene3D" id="1.10.3430.10">
    <property type="entry name" value="Ammonium transporter AmtB like domains"/>
    <property type="match status" value="1"/>
</dbReference>
<reference evidence="11" key="1">
    <citation type="journal article" date="2022" name="Int. J. Syst. Evol. Microbiol.">
        <title>Anaeromyxobacter oryzae sp. nov., Anaeromyxobacter diazotrophicus sp. nov. and Anaeromyxobacter paludicola sp. nov., isolated from paddy soils.</title>
        <authorList>
            <person name="Itoh H."/>
            <person name="Xu Z."/>
            <person name="Mise K."/>
            <person name="Masuda Y."/>
            <person name="Ushijima N."/>
            <person name="Hayakawa C."/>
            <person name="Shiratori Y."/>
            <person name="Senoo K."/>
        </authorList>
    </citation>
    <scope>NUCLEOTIDE SEQUENCE [LARGE SCALE GENOMIC DNA]</scope>
    <source>
        <strain evidence="11">Red232</strain>
    </source>
</reference>
<evidence type="ECO:0000256" key="3">
    <source>
        <dbReference type="ARBA" id="ARBA00022448"/>
    </source>
</evidence>
<dbReference type="Proteomes" id="UP001162891">
    <property type="component" value="Chromosome"/>
</dbReference>
<dbReference type="PANTHER" id="PTHR43029:SF10">
    <property type="entry name" value="AMMONIUM TRANSPORTER MEP2"/>
    <property type="match status" value="1"/>
</dbReference>
<dbReference type="InterPro" id="IPR018047">
    <property type="entry name" value="Ammonium_transpt_CS"/>
</dbReference>
<evidence type="ECO:0000256" key="7">
    <source>
        <dbReference type="ARBA" id="ARBA00023177"/>
    </source>
</evidence>
<dbReference type="RefSeq" id="WP_248354448.1">
    <property type="nucleotide sequence ID" value="NZ_AP025591.1"/>
</dbReference>
<evidence type="ECO:0000256" key="5">
    <source>
        <dbReference type="ARBA" id="ARBA00022989"/>
    </source>
</evidence>
<name>A0ABM7X1B5_9BACT</name>
<sequence>MTTALDTGNTAWVLTATGLVLFMTLPGLALFYGGLVRTKNVLSVLMQCFSIASVVTVLWVAVGYSLAFTPAADPGLNGFIGGLGKAFLANVPRGALTGSIPETVFAMFQLTFAIITPALIIGAFAERVSFGAMLLFMGLWSLVVYVPVTHWMWGGGWLQRLGALDYAGGIVVHVTAGIAGLVACLYVGKRKGYPTTPMPPHSLTLSVVGAGMLWVGWFGFNAGSALAANGIAGMTLTATQVSAATAAMVWSLIEWQRHGRPSVLGIITGAVAGLATVTPASGYVGVAGAMAIGAAAAVVCFFSATTLKRRLGYDDSLDAFGVHGVGGLVGSILTGVFASVSLGGTEQISIGRQLGVQLLACAVTAAWSGGMTWVLFKVADLVVGVRVDDEQESVGLDLSDHEERGYDLT</sequence>
<keyword evidence="4 8" id="KW-0812">Transmembrane</keyword>
<dbReference type="Pfam" id="PF00909">
    <property type="entry name" value="Ammonium_transp"/>
    <property type="match status" value="1"/>
</dbReference>
<feature type="transmembrane region" description="Helical" evidence="8">
    <location>
        <begin position="132"/>
        <end position="154"/>
    </location>
</feature>
<feature type="domain" description="Ammonium transporter AmtB-like" evidence="9">
    <location>
        <begin position="11"/>
        <end position="406"/>
    </location>
</feature>
<dbReference type="InterPro" id="IPR024041">
    <property type="entry name" value="NH4_transpt_AmtB-like_dom"/>
</dbReference>
<dbReference type="PROSITE" id="PS01219">
    <property type="entry name" value="AMMONIUM_TRANSP"/>
    <property type="match status" value="1"/>
</dbReference>
<evidence type="ECO:0000256" key="1">
    <source>
        <dbReference type="ARBA" id="ARBA00004141"/>
    </source>
</evidence>
<keyword evidence="3 8" id="KW-0813">Transport</keyword>
<feature type="transmembrane region" description="Helical" evidence="8">
    <location>
        <begin position="226"/>
        <end position="250"/>
    </location>
</feature>
<gene>
    <name evidence="10" type="primary">amt-1_2</name>
    <name evidence="10" type="ORF">AMOR_45270</name>
</gene>
<feature type="transmembrane region" description="Helical" evidence="8">
    <location>
        <begin position="286"/>
        <end position="307"/>
    </location>
</feature>
<accession>A0ABM7X1B5</accession>
<protein>
    <recommendedName>
        <fullName evidence="8">Ammonium transporter</fullName>
    </recommendedName>
</protein>
<keyword evidence="7 8" id="KW-0924">Ammonia transport</keyword>
<evidence type="ECO:0000313" key="11">
    <source>
        <dbReference type="Proteomes" id="UP001162891"/>
    </source>
</evidence>
<evidence type="ECO:0000313" key="10">
    <source>
        <dbReference type="EMBL" id="BDG05531.1"/>
    </source>
</evidence>
<evidence type="ECO:0000256" key="8">
    <source>
        <dbReference type="RuleBase" id="RU362002"/>
    </source>
</evidence>
<feature type="transmembrane region" description="Helical" evidence="8">
    <location>
        <begin position="166"/>
        <end position="188"/>
    </location>
</feature>
<evidence type="ECO:0000256" key="4">
    <source>
        <dbReference type="ARBA" id="ARBA00022692"/>
    </source>
</evidence>
<keyword evidence="11" id="KW-1185">Reference proteome</keyword>
<feature type="transmembrane region" description="Helical" evidence="8">
    <location>
        <begin position="354"/>
        <end position="376"/>
    </location>
</feature>
<comment type="subcellular location">
    <subcellularLocation>
        <location evidence="8">Cell membrane</location>
        <topology evidence="8">Multi-pass membrane protein</topology>
    </subcellularLocation>
    <subcellularLocation>
        <location evidence="1">Membrane</location>
        <topology evidence="1">Multi-pass membrane protein</topology>
    </subcellularLocation>
</comment>
<feature type="transmembrane region" description="Helical" evidence="8">
    <location>
        <begin position="104"/>
        <end position="125"/>
    </location>
</feature>
<dbReference type="EMBL" id="AP025591">
    <property type="protein sequence ID" value="BDG05531.1"/>
    <property type="molecule type" value="Genomic_DNA"/>
</dbReference>
<evidence type="ECO:0000259" key="9">
    <source>
        <dbReference type="Pfam" id="PF00909"/>
    </source>
</evidence>
<dbReference type="InterPro" id="IPR029020">
    <property type="entry name" value="Ammonium/urea_transptr"/>
</dbReference>
<dbReference type="SUPFAM" id="SSF111352">
    <property type="entry name" value="Ammonium transporter"/>
    <property type="match status" value="1"/>
</dbReference>
<evidence type="ECO:0000256" key="6">
    <source>
        <dbReference type="ARBA" id="ARBA00023136"/>
    </source>
</evidence>
<keyword evidence="6 8" id="KW-0472">Membrane</keyword>
<feature type="transmembrane region" description="Helical" evidence="8">
    <location>
        <begin position="319"/>
        <end position="342"/>
    </location>
</feature>
<proteinExistence type="inferred from homology"/>
<feature type="transmembrane region" description="Helical" evidence="8">
    <location>
        <begin position="200"/>
        <end position="220"/>
    </location>
</feature>
<comment type="similarity">
    <text evidence="2 8">Belongs to the ammonia transporter channel (TC 1.A.11.2) family.</text>
</comment>
<feature type="transmembrane region" description="Helical" evidence="8">
    <location>
        <begin position="12"/>
        <end position="32"/>
    </location>
</feature>
<dbReference type="PANTHER" id="PTHR43029">
    <property type="entry name" value="AMMONIUM TRANSPORTER MEP2"/>
    <property type="match status" value="1"/>
</dbReference>
<dbReference type="InterPro" id="IPR001905">
    <property type="entry name" value="Ammonium_transpt"/>
</dbReference>
<dbReference type="NCBIfam" id="TIGR00836">
    <property type="entry name" value="amt"/>
    <property type="match status" value="1"/>
</dbReference>